<dbReference type="EC" id="7.1.1.2" evidence="4 18"/>
<sequence>MSKFNKKKLFLLMMILSTIMVVCSSKWLSMWLSMEFNLMTTIPFIFKNKSKMFSEKIMIYFITQVMSSILMLTVILTMNMMYNMTLMKMMLTFSMMIKLGIPPFHMWMPEMLSKVNWMILSFMITLQKINPLIITSQILENNLLLPMILIISATIGSISGINQIMMNKIMAYSSINHMSWTIMCMMMMNTLWIKYFIIYSIITLTLCFMFNKKMIFYINQLNMNCNNNMKIIITILMLNLGGMPPLPGFFIKWMTLESIMKYSYMYTTSMIMMFCSMITLMFYMRLSYNMMMSLNTSQKFNKLISKEKNYMILLINTILPLTMLI</sequence>
<evidence type="ECO:0000256" key="1">
    <source>
        <dbReference type="ARBA" id="ARBA00003257"/>
    </source>
</evidence>
<evidence type="ECO:0000256" key="11">
    <source>
        <dbReference type="ARBA" id="ARBA00022982"/>
    </source>
</evidence>
<evidence type="ECO:0000256" key="9">
    <source>
        <dbReference type="ARBA" id="ARBA00022792"/>
    </source>
</evidence>
<evidence type="ECO:0000256" key="16">
    <source>
        <dbReference type="ARBA" id="ARBA00023136"/>
    </source>
</evidence>
<comment type="function">
    <text evidence="1">Core subunit of the mitochondrial membrane respiratory chain NADH dehydrogenase (Complex I) that is believed to belong to the minimal assembly required for catalysis. Complex I functions in the transfer of electrons from NADH to the respiratory chain. The immediate electron acceptor for the enzyme is believed to be ubiquinone.</text>
</comment>
<dbReference type="GO" id="GO:0008137">
    <property type="term" value="F:NADH dehydrogenase (ubiquinone) activity"/>
    <property type="evidence" value="ECO:0007669"/>
    <property type="project" value="UniProtKB-EC"/>
</dbReference>
<evidence type="ECO:0000256" key="8">
    <source>
        <dbReference type="ARBA" id="ARBA00022692"/>
    </source>
</evidence>
<feature type="transmembrane region" description="Helical" evidence="18">
    <location>
        <begin position="263"/>
        <end position="283"/>
    </location>
</feature>
<reference evidence="20" key="1">
    <citation type="submission" date="2024-06" db="EMBL/GenBank/DDBJ databases">
        <authorList>
            <person name="Hong B."/>
            <person name="Zhang F."/>
            <person name="Tian T."/>
            <person name="Zhai Y."/>
        </authorList>
    </citation>
    <scope>NUCLEOTIDE SEQUENCE</scope>
</reference>
<gene>
    <name evidence="20" type="primary">ND2</name>
</gene>
<evidence type="ECO:0000256" key="18">
    <source>
        <dbReference type="RuleBase" id="RU003403"/>
    </source>
</evidence>
<keyword evidence="11 18" id="KW-0249">Electron transport</keyword>
<keyword evidence="7 18" id="KW-0679">Respiratory chain</keyword>
<evidence type="ECO:0000256" key="13">
    <source>
        <dbReference type="ARBA" id="ARBA00023027"/>
    </source>
</evidence>
<dbReference type="PRINTS" id="PR01436">
    <property type="entry name" value="NADHDHGNASE2"/>
</dbReference>
<dbReference type="EMBL" id="PP868166">
    <property type="protein sequence ID" value="XCB11317.1"/>
    <property type="molecule type" value="Genomic_DNA"/>
</dbReference>
<evidence type="ECO:0000259" key="19">
    <source>
        <dbReference type="Pfam" id="PF00361"/>
    </source>
</evidence>
<geneLocation type="mitochondrion" evidence="20"/>
<dbReference type="GO" id="GO:0005743">
    <property type="term" value="C:mitochondrial inner membrane"/>
    <property type="evidence" value="ECO:0007669"/>
    <property type="project" value="UniProtKB-SubCell"/>
</dbReference>
<keyword evidence="13 18" id="KW-0520">NAD</keyword>
<evidence type="ECO:0000256" key="12">
    <source>
        <dbReference type="ARBA" id="ARBA00022989"/>
    </source>
</evidence>
<feature type="domain" description="NADH:quinone oxidoreductase/Mrp antiporter transmembrane" evidence="19">
    <location>
        <begin position="24"/>
        <end position="279"/>
    </location>
</feature>
<keyword evidence="8 18" id="KW-0812">Transmembrane</keyword>
<proteinExistence type="inferred from homology"/>
<name>A0AAU7YTU3_9HEMI</name>
<accession>A0AAU7YTU3</accession>
<keyword evidence="12 18" id="KW-1133">Transmembrane helix</keyword>
<evidence type="ECO:0000256" key="17">
    <source>
        <dbReference type="ARBA" id="ARBA00049551"/>
    </source>
</evidence>
<evidence type="ECO:0000256" key="5">
    <source>
        <dbReference type="ARBA" id="ARBA00021008"/>
    </source>
</evidence>
<evidence type="ECO:0000256" key="7">
    <source>
        <dbReference type="ARBA" id="ARBA00022660"/>
    </source>
</evidence>
<dbReference type="InterPro" id="IPR050175">
    <property type="entry name" value="Complex_I_Subunit_2"/>
</dbReference>
<protein>
    <recommendedName>
        <fullName evidence="5 18">NADH-ubiquinone oxidoreductase chain 2</fullName>
        <ecNumber evidence="4 18">7.1.1.2</ecNumber>
    </recommendedName>
</protein>
<comment type="catalytic activity">
    <reaction evidence="17 18">
        <text>a ubiquinone + NADH + 5 H(+)(in) = a ubiquinol + NAD(+) + 4 H(+)(out)</text>
        <dbReference type="Rhea" id="RHEA:29091"/>
        <dbReference type="Rhea" id="RHEA-COMP:9565"/>
        <dbReference type="Rhea" id="RHEA-COMP:9566"/>
        <dbReference type="ChEBI" id="CHEBI:15378"/>
        <dbReference type="ChEBI" id="CHEBI:16389"/>
        <dbReference type="ChEBI" id="CHEBI:17976"/>
        <dbReference type="ChEBI" id="CHEBI:57540"/>
        <dbReference type="ChEBI" id="CHEBI:57945"/>
        <dbReference type="EC" id="7.1.1.2"/>
    </reaction>
</comment>
<comment type="subcellular location">
    <subcellularLocation>
        <location evidence="2 18">Mitochondrion inner membrane</location>
        <topology evidence="2 18">Multi-pass membrane protein</topology>
    </subcellularLocation>
</comment>
<keyword evidence="16 18" id="KW-0472">Membrane</keyword>
<dbReference type="AlphaFoldDB" id="A0AAU7YTU3"/>
<feature type="transmembrane region" description="Helical" evidence="18">
    <location>
        <begin position="57"/>
        <end position="78"/>
    </location>
</feature>
<comment type="similarity">
    <text evidence="3 18">Belongs to the complex I subunit 2 family.</text>
</comment>
<dbReference type="InterPro" id="IPR003917">
    <property type="entry name" value="NADH_UbQ_OxRdtase_chain2"/>
</dbReference>
<keyword evidence="6" id="KW-0813">Transport</keyword>
<feature type="transmembrane region" description="Helical" evidence="18">
    <location>
        <begin position="143"/>
        <end position="166"/>
    </location>
</feature>
<evidence type="ECO:0000256" key="14">
    <source>
        <dbReference type="ARBA" id="ARBA00023075"/>
    </source>
</evidence>
<dbReference type="Pfam" id="PF00361">
    <property type="entry name" value="Proton_antipo_M"/>
    <property type="match status" value="1"/>
</dbReference>
<dbReference type="GO" id="GO:0006120">
    <property type="term" value="P:mitochondrial electron transport, NADH to ubiquinone"/>
    <property type="evidence" value="ECO:0007669"/>
    <property type="project" value="InterPro"/>
</dbReference>
<evidence type="ECO:0000256" key="10">
    <source>
        <dbReference type="ARBA" id="ARBA00022967"/>
    </source>
</evidence>
<keyword evidence="14 18" id="KW-0830">Ubiquinone</keyword>
<dbReference type="PANTHER" id="PTHR46552:SF1">
    <property type="entry name" value="NADH-UBIQUINONE OXIDOREDUCTASE CHAIN 2"/>
    <property type="match status" value="1"/>
</dbReference>
<keyword evidence="9 18" id="KW-0999">Mitochondrion inner membrane</keyword>
<evidence type="ECO:0000256" key="2">
    <source>
        <dbReference type="ARBA" id="ARBA00004448"/>
    </source>
</evidence>
<evidence type="ECO:0000256" key="4">
    <source>
        <dbReference type="ARBA" id="ARBA00012944"/>
    </source>
</evidence>
<evidence type="ECO:0000256" key="15">
    <source>
        <dbReference type="ARBA" id="ARBA00023128"/>
    </source>
</evidence>
<evidence type="ECO:0000256" key="3">
    <source>
        <dbReference type="ARBA" id="ARBA00007012"/>
    </source>
</evidence>
<feature type="transmembrane region" description="Helical" evidence="18">
    <location>
        <begin position="90"/>
        <end position="109"/>
    </location>
</feature>
<feature type="transmembrane region" description="Helical" evidence="18">
    <location>
        <begin position="231"/>
        <end position="251"/>
    </location>
</feature>
<dbReference type="InterPro" id="IPR001750">
    <property type="entry name" value="ND/Mrp_TM"/>
</dbReference>
<comment type="function">
    <text evidence="18">Core subunit of the mitochondrial membrane respiratory chain NADH dehydrogenase (Complex I) which catalyzes electron transfer from NADH through the respiratory chain, using ubiquinone as an electron acceptor. Essential for the catalytic activity and assembly of complex I.</text>
</comment>
<keyword evidence="15 18" id="KW-0496">Mitochondrion</keyword>
<evidence type="ECO:0000313" key="20">
    <source>
        <dbReference type="EMBL" id="XCB11317.1"/>
    </source>
</evidence>
<dbReference type="PANTHER" id="PTHR46552">
    <property type="entry name" value="NADH-UBIQUINONE OXIDOREDUCTASE CHAIN 2"/>
    <property type="match status" value="1"/>
</dbReference>
<evidence type="ECO:0000256" key="6">
    <source>
        <dbReference type="ARBA" id="ARBA00022448"/>
    </source>
</evidence>
<keyword evidence="10 18" id="KW-1278">Translocase</keyword>
<feature type="transmembrane region" description="Helical" evidence="18">
    <location>
        <begin position="186"/>
        <end position="210"/>
    </location>
</feature>
<feature type="transmembrane region" description="Helical" evidence="18">
    <location>
        <begin position="115"/>
        <end position="134"/>
    </location>
</feature>
<organism evidence="20">
    <name type="scientific">Stephanitis macaona</name>
    <dbReference type="NCBI Taxonomy" id="3156568"/>
    <lineage>
        <taxon>Eukaryota</taxon>
        <taxon>Metazoa</taxon>
        <taxon>Ecdysozoa</taxon>
        <taxon>Arthropoda</taxon>
        <taxon>Hexapoda</taxon>
        <taxon>Insecta</taxon>
        <taxon>Pterygota</taxon>
        <taxon>Neoptera</taxon>
        <taxon>Paraneoptera</taxon>
        <taxon>Hemiptera</taxon>
        <taxon>Heteroptera</taxon>
        <taxon>Panheteroptera</taxon>
        <taxon>Cimicomorpha</taxon>
        <taxon>Tingidae</taxon>
        <taxon>Stephanitis</taxon>
    </lineage>
</organism>